<evidence type="ECO:0000313" key="7">
    <source>
        <dbReference type="Proteomes" id="UP000193380"/>
    </source>
</evidence>
<organism evidence="6 7">
    <name type="scientific">Oncorhynchus mykiss</name>
    <name type="common">Rainbow trout</name>
    <name type="synonym">Salmo gairdneri</name>
    <dbReference type="NCBI Taxonomy" id="8022"/>
    <lineage>
        <taxon>Eukaryota</taxon>
        <taxon>Metazoa</taxon>
        <taxon>Chordata</taxon>
        <taxon>Craniata</taxon>
        <taxon>Vertebrata</taxon>
        <taxon>Euteleostomi</taxon>
        <taxon>Actinopterygii</taxon>
        <taxon>Neopterygii</taxon>
        <taxon>Teleostei</taxon>
        <taxon>Protacanthopterygii</taxon>
        <taxon>Salmoniformes</taxon>
        <taxon>Salmonidae</taxon>
        <taxon>Salmoninae</taxon>
        <taxon>Oncorhynchus</taxon>
    </lineage>
</organism>
<feature type="transmembrane region" description="Helical" evidence="5">
    <location>
        <begin position="13"/>
        <end position="32"/>
    </location>
</feature>
<accession>A0A060YTD7</accession>
<feature type="transmembrane region" description="Helical" evidence="5">
    <location>
        <begin position="87"/>
        <end position="106"/>
    </location>
</feature>
<evidence type="ECO:0008006" key="8">
    <source>
        <dbReference type="Google" id="ProtNLM"/>
    </source>
</evidence>
<dbReference type="GO" id="GO:0005886">
    <property type="term" value="C:plasma membrane"/>
    <property type="evidence" value="ECO:0007669"/>
    <property type="project" value="TreeGrafter"/>
</dbReference>
<dbReference type="InterPro" id="IPR002293">
    <property type="entry name" value="AA/rel_permease1"/>
</dbReference>
<keyword evidence="3 5" id="KW-1133">Transmembrane helix</keyword>
<evidence type="ECO:0000313" key="6">
    <source>
        <dbReference type="EMBL" id="CDQ95118.1"/>
    </source>
</evidence>
<keyword evidence="4 5" id="KW-0472">Membrane</keyword>
<dbReference type="GO" id="GO:0061459">
    <property type="term" value="F:L-arginine transmembrane transporter activity"/>
    <property type="evidence" value="ECO:0007669"/>
    <property type="project" value="TreeGrafter"/>
</dbReference>
<comment type="subcellular location">
    <subcellularLocation>
        <location evidence="1">Membrane</location>
        <topology evidence="1">Multi-pass membrane protein</topology>
    </subcellularLocation>
</comment>
<dbReference type="GO" id="GO:0097638">
    <property type="term" value="P:L-arginine import across plasma membrane"/>
    <property type="evidence" value="ECO:0007669"/>
    <property type="project" value="TreeGrafter"/>
</dbReference>
<evidence type="ECO:0000256" key="4">
    <source>
        <dbReference type="ARBA" id="ARBA00023136"/>
    </source>
</evidence>
<evidence type="ECO:0000256" key="5">
    <source>
        <dbReference type="SAM" id="Phobius"/>
    </source>
</evidence>
<dbReference type="PANTHER" id="PTHR43243:SF35">
    <property type="entry name" value="CATIONIC AMINO ACID TRANSPORTER 2"/>
    <property type="match status" value="1"/>
</dbReference>
<protein>
    <recommendedName>
        <fullName evidence="8">Cationic amino acid transporter C-terminal domain-containing protein</fullName>
    </recommendedName>
</protein>
<evidence type="ECO:0000256" key="1">
    <source>
        <dbReference type="ARBA" id="ARBA00004141"/>
    </source>
</evidence>
<dbReference type="Proteomes" id="UP000193380">
    <property type="component" value="Unassembled WGS sequence"/>
</dbReference>
<name>A0A060YTD7_ONCMY</name>
<proteinExistence type="predicted"/>
<reference evidence="6" key="2">
    <citation type="submission" date="2014-03" db="EMBL/GenBank/DDBJ databases">
        <authorList>
            <person name="Genoscope - CEA"/>
        </authorList>
    </citation>
    <scope>NUCLEOTIDE SEQUENCE</scope>
</reference>
<evidence type="ECO:0000256" key="2">
    <source>
        <dbReference type="ARBA" id="ARBA00022692"/>
    </source>
</evidence>
<sequence>MAFEYVGWGPAKYLVAVGSLCALSTSLLGSIFPMPRVIYAMAEDGVLFKALARINPKTKTPLIATMSSGVVAAIMAFLFDLKALVDMMSIGTLLAYSLVAACVLILR</sequence>
<dbReference type="Pfam" id="PF13520">
    <property type="entry name" value="AA_permease_2"/>
    <property type="match status" value="1"/>
</dbReference>
<dbReference type="GO" id="GO:0000064">
    <property type="term" value="F:L-ornithine transmembrane transporter activity"/>
    <property type="evidence" value="ECO:0007669"/>
    <property type="project" value="TreeGrafter"/>
</dbReference>
<dbReference type="EMBL" id="FR919813">
    <property type="protein sequence ID" value="CDQ95118.1"/>
    <property type="molecule type" value="Genomic_DNA"/>
</dbReference>
<dbReference type="PaxDb" id="8022-A0A060YTD7"/>
<dbReference type="PANTHER" id="PTHR43243">
    <property type="entry name" value="INNER MEMBRANE TRANSPORTER YGJI-RELATED"/>
    <property type="match status" value="1"/>
</dbReference>
<gene>
    <name evidence="6" type="ORF">GSONMT00016490001</name>
</gene>
<dbReference type="Gene3D" id="1.20.1740.10">
    <property type="entry name" value="Amino acid/polyamine transporter I"/>
    <property type="match status" value="1"/>
</dbReference>
<dbReference type="GO" id="GO:0015189">
    <property type="term" value="F:L-lysine transmembrane transporter activity"/>
    <property type="evidence" value="ECO:0007669"/>
    <property type="project" value="TreeGrafter"/>
</dbReference>
<dbReference type="AlphaFoldDB" id="A0A060YTD7"/>
<dbReference type="STRING" id="8022.A0A060YTD7"/>
<keyword evidence="2 5" id="KW-0812">Transmembrane</keyword>
<reference evidence="6" key="1">
    <citation type="journal article" date="2014" name="Nat. Commun.">
        <title>The rainbow trout genome provides novel insights into evolution after whole-genome duplication in vertebrates.</title>
        <authorList>
            <person name="Berthelot C."/>
            <person name="Brunet F."/>
            <person name="Chalopin D."/>
            <person name="Juanchich A."/>
            <person name="Bernard M."/>
            <person name="Noel B."/>
            <person name="Bento P."/>
            <person name="Da Silva C."/>
            <person name="Labadie K."/>
            <person name="Alberti A."/>
            <person name="Aury J.M."/>
            <person name="Louis A."/>
            <person name="Dehais P."/>
            <person name="Bardou P."/>
            <person name="Montfort J."/>
            <person name="Klopp C."/>
            <person name="Cabau C."/>
            <person name="Gaspin C."/>
            <person name="Thorgaard G.H."/>
            <person name="Boussaha M."/>
            <person name="Quillet E."/>
            <person name="Guyomard R."/>
            <person name="Galiana D."/>
            <person name="Bobe J."/>
            <person name="Volff J.N."/>
            <person name="Genet C."/>
            <person name="Wincker P."/>
            <person name="Jaillon O."/>
            <person name="Roest Crollius H."/>
            <person name="Guiguen Y."/>
        </authorList>
    </citation>
    <scope>NUCLEOTIDE SEQUENCE [LARGE SCALE GENOMIC DNA]</scope>
</reference>
<evidence type="ECO:0000256" key="3">
    <source>
        <dbReference type="ARBA" id="ARBA00022989"/>
    </source>
</evidence>
<feature type="transmembrane region" description="Helical" evidence="5">
    <location>
        <begin position="62"/>
        <end position="81"/>
    </location>
</feature>